<accession>A0AB34HJD8</accession>
<feature type="region of interest" description="Disordered" evidence="2">
    <location>
        <begin position="1"/>
        <end position="69"/>
    </location>
</feature>
<dbReference type="SUPFAM" id="SSF48371">
    <property type="entry name" value="ARM repeat"/>
    <property type="match status" value="1"/>
</dbReference>
<sequence length="222" mass="25014">MESVRAQVTSRGRVSRDGGITSPATEGRGGSDAVEGGRTALDNKTSLLNTQPPRAFPGPRARDYSPYPYSDTISTYDKTALKEAVFDDDMEQLRDVPIDHSDLVADLLKELSNHNERVEERKGALLELLKIAREDSLGVWEEHFKTVLLLLLETLGDKDHSIRALALRVLRETLRSQPARFKHYAELTIMKTLEAHKDSHKEAKPSLRQMKAVDRQVDTERL</sequence>
<dbReference type="InterPro" id="IPR016024">
    <property type="entry name" value="ARM-type_fold"/>
</dbReference>
<dbReference type="GO" id="GO:0000776">
    <property type="term" value="C:kinetochore"/>
    <property type="evidence" value="ECO:0007669"/>
    <property type="project" value="UniProtKB-KW"/>
</dbReference>
<evidence type="ECO:0000256" key="2">
    <source>
        <dbReference type="SAM" id="MobiDB-lite"/>
    </source>
</evidence>
<dbReference type="GO" id="GO:0005876">
    <property type="term" value="C:spindle microtubule"/>
    <property type="evidence" value="ECO:0007669"/>
    <property type="project" value="TreeGrafter"/>
</dbReference>
<evidence type="ECO:0008006" key="5">
    <source>
        <dbReference type="Google" id="ProtNLM"/>
    </source>
</evidence>
<dbReference type="GO" id="GO:0043515">
    <property type="term" value="F:kinetochore binding"/>
    <property type="evidence" value="ECO:0007669"/>
    <property type="project" value="TreeGrafter"/>
</dbReference>
<gene>
    <name evidence="3" type="ORF">J1605_019955</name>
</gene>
<reference evidence="3 4" key="1">
    <citation type="submission" date="2022-11" db="EMBL/GenBank/DDBJ databases">
        <title>Whole genome sequence of Eschrichtius robustus ER-17-0199.</title>
        <authorList>
            <person name="Bruniche-Olsen A."/>
            <person name="Black A.N."/>
            <person name="Fields C.J."/>
            <person name="Walden K."/>
            <person name="Dewoody J.A."/>
        </authorList>
    </citation>
    <scope>NUCLEOTIDE SEQUENCE [LARGE SCALE GENOMIC DNA]</scope>
    <source>
        <strain evidence="3">ER-17-0199</strain>
        <tissue evidence="3">Blubber</tissue>
    </source>
</reference>
<evidence type="ECO:0000256" key="1">
    <source>
        <dbReference type="SAM" id="Coils"/>
    </source>
</evidence>
<dbReference type="GO" id="GO:0005881">
    <property type="term" value="C:cytoplasmic microtubule"/>
    <property type="evidence" value="ECO:0007669"/>
    <property type="project" value="TreeGrafter"/>
</dbReference>
<dbReference type="GO" id="GO:0045180">
    <property type="term" value="C:basal cortex"/>
    <property type="evidence" value="ECO:0007669"/>
    <property type="project" value="TreeGrafter"/>
</dbReference>
<dbReference type="Proteomes" id="UP001159641">
    <property type="component" value="Unassembled WGS sequence"/>
</dbReference>
<dbReference type="GO" id="GO:0005815">
    <property type="term" value="C:microtubule organizing center"/>
    <property type="evidence" value="ECO:0007669"/>
    <property type="project" value="TreeGrafter"/>
</dbReference>
<evidence type="ECO:0000313" key="3">
    <source>
        <dbReference type="EMBL" id="KAJ8792263.1"/>
    </source>
</evidence>
<dbReference type="GO" id="GO:0072686">
    <property type="term" value="C:mitotic spindle"/>
    <property type="evidence" value="ECO:0007669"/>
    <property type="project" value="TreeGrafter"/>
</dbReference>
<feature type="compositionally biased region" description="Polar residues" evidence="2">
    <location>
        <begin position="42"/>
        <end position="52"/>
    </location>
</feature>
<proteinExistence type="predicted"/>
<evidence type="ECO:0000313" key="4">
    <source>
        <dbReference type="Proteomes" id="UP001159641"/>
    </source>
</evidence>
<dbReference type="InterPro" id="IPR011989">
    <property type="entry name" value="ARM-like"/>
</dbReference>
<dbReference type="GO" id="GO:0090307">
    <property type="term" value="P:mitotic spindle assembly"/>
    <property type="evidence" value="ECO:0007669"/>
    <property type="project" value="TreeGrafter"/>
</dbReference>
<keyword evidence="4" id="KW-1185">Reference proteome</keyword>
<comment type="caution">
    <text evidence="3">The sequence shown here is derived from an EMBL/GenBank/DDBJ whole genome shotgun (WGS) entry which is preliminary data.</text>
</comment>
<feature type="region of interest" description="Disordered" evidence="2">
    <location>
        <begin position="198"/>
        <end position="222"/>
    </location>
</feature>
<dbReference type="PANTHER" id="PTHR21567:SF28">
    <property type="entry name" value="CLIP-ASSOCIATING PROTEIN 1"/>
    <property type="match status" value="1"/>
</dbReference>
<dbReference type="GO" id="GO:0040001">
    <property type="term" value="P:establishment of mitotic spindle localization"/>
    <property type="evidence" value="ECO:0007669"/>
    <property type="project" value="TreeGrafter"/>
</dbReference>
<protein>
    <recommendedName>
        <fullName evidence="5">CLIP-associating protein 1</fullName>
    </recommendedName>
</protein>
<dbReference type="PANTHER" id="PTHR21567">
    <property type="entry name" value="CLASP"/>
    <property type="match status" value="1"/>
</dbReference>
<keyword evidence="1" id="KW-0175">Coiled coil</keyword>
<organism evidence="3 4">
    <name type="scientific">Eschrichtius robustus</name>
    <name type="common">California gray whale</name>
    <name type="synonym">Eschrichtius gibbosus</name>
    <dbReference type="NCBI Taxonomy" id="9764"/>
    <lineage>
        <taxon>Eukaryota</taxon>
        <taxon>Metazoa</taxon>
        <taxon>Chordata</taxon>
        <taxon>Craniata</taxon>
        <taxon>Vertebrata</taxon>
        <taxon>Euteleostomi</taxon>
        <taxon>Mammalia</taxon>
        <taxon>Eutheria</taxon>
        <taxon>Laurasiatheria</taxon>
        <taxon>Artiodactyla</taxon>
        <taxon>Whippomorpha</taxon>
        <taxon>Cetacea</taxon>
        <taxon>Mysticeti</taxon>
        <taxon>Eschrichtiidae</taxon>
        <taxon>Eschrichtius</taxon>
    </lineage>
</organism>
<dbReference type="GO" id="GO:0008017">
    <property type="term" value="F:microtubule binding"/>
    <property type="evidence" value="ECO:0007669"/>
    <property type="project" value="TreeGrafter"/>
</dbReference>
<dbReference type="AlphaFoldDB" id="A0AB34HJD8"/>
<dbReference type="Gene3D" id="1.25.10.10">
    <property type="entry name" value="Leucine-rich Repeat Variant"/>
    <property type="match status" value="1"/>
</dbReference>
<feature type="compositionally biased region" description="Polar residues" evidence="2">
    <location>
        <begin position="1"/>
        <end position="12"/>
    </location>
</feature>
<name>A0AB34HJD8_ESCRO</name>
<feature type="coiled-coil region" evidence="1">
    <location>
        <begin position="108"/>
        <end position="135"/>
    </location>
</feature>
<dbReference type="EMBL" id="JAIQCJ010001128">
    <property type="protein sequence ID" value="KAJ8792263.1"/>
    <property type="molecule type" value="Genomic_DNA"/>
</dbReference>